<dbReference type="AlphaFoldDB" id="A0AAN6PWG7"/>
<sequence>MAGIPKSDDPLAVAKPKSVAPARLHEALEKSLQQNQNLPHLLMTAPLAINLLGQIRLLAFSDQALLIQLREPGAGFRHLRLPSAMLQIVNQSCDAFDSAEKNMSRIKTVTEAMLQDYGPVHTILRCLHDQGEAKNRLLESMTNLQTDMENCEKWAEDTETKFDALVKCADEVNSAMADATANAAQEKERIRLDTIKTEVDKEIQSNHLVALQAEKEEAQSAFDQAETQYQKNVEKGETSAMATTAAIGVGRSLKSVIGAAIGIIKETPKVATEAVRAAGLLAQFLAGHQGLAHKTAYSDPKTVPANDYNTSENRHPESLPTDPALLQDAAKQIEEQLLRLKDLLNDDFPMPVEEGESDVSACIRQLKALKEHLGKFQGIHTIDARGILEEALRVATTILKHRQTDRSRPFTKTTSERRERKWKEQVESLLERVTRLKPLATSQPDYGLGASSQVSHDRHQKLIFTRNAMKEASANLKEAAEKQRQAEAKMVEMAQTLKNFEHRQATLEDNKKTLRDAIDTMAAMQSQIRELKGFFGSLANIVSIDGKRYAEQYLRAIEAGITNRKSGGNVSRLVHSERPELGRIRETVMALQGHCSRVKHSTEMYEQISTAHIMPCLRMATSLRLSAGPAQQEEEKRQLRPGGACAGD</sequence>
<keyword evidence="1" id="KW-0175">Coiled coil</keyword>
<evidence type="ECO:0000256" key="1">
    <source>
        <dbReference type="SAM" id="Coils"/>
    </source>
</evidence>
<accession>A0AAN6PWG7</accession>
<gene>
    <name evidence="3" type="ORF">N658DRAFT_560555</name>
</gene>
<dbReference type="EMBL" id="MU863652">
    <property type="protein sequence ID" value="KAK4099078.1"/>
    <property type="molecule type" value="Genomic_DNA"/>
</dbReference>
<organism evidence="3 4">
    <name type="scientific">Parathielavia hyrcaniae</name>
    <dbReference type="NCBI Taxonomy" id="113614"/>
    <lineage>
        <taxon>Eukaryota</taxon>
        <taxon>Fungi</taxon>
        <taxon>Dikarya</taxon>
        <taxon>Ascomycota</taxon>
        <taxon>Pezizomycotina</taxon>
        <taxon>Sordariomycetes</taxon>
        <taxon>Sordariomycetidae</taxon>
        <taxon>Sordariales</taxon>
        <taxon>Chaetomiaceae</taxon>
        <taxon>Parathielavia</taxon>
    </lineage>
</organism>
<feature type="region of interest" description="Disordered" evidence="2">
    <location>
        <begin position="627"/>
        <end position="648"/>
    </location>
</feature>
<evidence type="ECO:0000256" key="2">
    <source>
        <dbReference type="SAM" id="MobiDB-lite"/>
    </source>
</evidence>
<dbReference type="PANTHER" id="PTHR33488">
    <property type="entry name" value="ZGC:162509"/>
    <property type="match status" value="1"/>
</dbReference>
<keyword evidence="4" id="KW-1185">Reference proteome</keyword>
<dbReference type="Proteomes" id="UP001305647">
    <property type="component" value="Unassembled WGS sequence"/>
</dbReference>
<proteinExistence type="predicted"/>
<feature type="coiled-coil region" evidence="1">
    <location>
        <begin position="462"/>
        <end position="517"/>
    </location>
</feature>
<comment type="caution">
    <text evidence="3">The sequence shown here is derived from an EMBL/GenBank/DDBJ whole genome shotgun (WGS) entry which is preliminary data.</text>
</comment>
<dbReference type="PANTHER" id="PTHR33488:SF2">
    <property type="entry name" value="EARLY ENDOSOME ANTIGEN 1-LIKE"/>
    <property type="match status" value="1"/>
</dbReference>
<protein>
    <submittedName>
        <fullName evidence="3">Uncharacterized protein</fullName>
    </submittedName>
</protein>
<reference evidence="3" key="1">
    <citation type="journal article" date="2023" name="Mol. Phylogenet. Evol.">
        <title>Genome-scale phylogeny and comparative genomics of the fungal order Sordariales.</title>
        <authorList>
            <person name="Hensen N."/>
            <person name="Bonometti L."/>
            <person name="Westerberg I."/>
            <person name="Brannstrom I.O."/>
            <person name="Guillou S."/>
            <person name="Cros-Aarteil S."/>
            <person name="Calhoun S."/>
            <person name="Haridas S."/>
            <person name="Kuo A."/>
            <person name="Mondo S."/>
            <person name="Pangilinan J."/>
            <person name="Riley R."/>
            <person name="LaButti K."/>
            <person name="Andreopoulos B."/>
            <person name="Lipzen A."/>
            <person name="Chen C."/>
            <person name="Yan M."/>
            <person name="Daum C."/>
            <person name="Ng V."/>
            <person name="Clum A."/>
            <person name="Steindorff A."/>
            <person name="Ohm R.A."/>
            <person name="Martin F."/>
            <person name="Silar P."/>
            <person name="Natvig D.O."/>
            <person name="Lalanne C."/>
            <person name="Gautier V."/>
            <person name="Ament-Velasquez S.L."/>
            <person name="Kruys A."/>
            <person name="Hutchinson M.I."/>
            <person name="Powell A.J."/>
            <person name="Barry K."/>
            <person name="Miller A.N."/>
            <person name="Grigoriev I.V."/>
            <person name="Debuchy R."/>
            <person name="Gladieux P."/>
            <person name="Hiltunen Thoren M."/>
            <person name="Johannesson H."/>
        </authorList>
    </citation>
    <scope>NUCLEOTIDE SEQUENCE</scope>
    <source>
        <strain evidence="3">CBS 757.83</strain>
    </source>
</reference>
<feature type="region of interest" description="Disordered" evidence="2">
    <location>
        <begin position="297"/>
        <end position="322"/>
    </location>
</feature>
<reference evidence="3" key="2">
    <citation type="submission" date="2023-05" db="EMBL/GenBank/DDBJ databases">
        <authorList>
            <consortium name="Lawrence Berkeley National Laboratory"/>
            <person name="Steindorff A."/>
            <person name="Hensen N."/>
            <person name="Bonometti L."/>
            <person name="Westerberg I."/>
            <person name="Brannstrom I.O."/>
            <person name="Guillou S."/>
            <person name="Cros-Aarteil S."/>
            <person name="Calhoun S."/>
            <person name="Haridas S."/>
            <person name="Kuo A."/>
            <person name="Mondo S."/>
            <person name="Pangilinan J."/>
            <person name="Riley R."/>
            <person name="Labutti K."/>
            <person name="Andreopoulos B."/>
            <person name="Lipzen A."/>
            <person name="Chen C."/>
            <person name="Yanf M."/>
            <person name="Daum C."/>
            <person name="Ng V."/>
            <person name="Clum A."/>
            <person name="Ohm R."/>
            <person name="Martin F."/>
            <person name="Silar P."/>
            <person name="Natvig D."/>
            <person name="Lalanne C."/>
            <person name="Gautier V."/>
            <person name="Ament-Velasquez S.L."/>
            <person name="Kruys A."/>
            <person name="Hutchinson M.I."/>
            <person name="Powell A.J."/>
            <person name="Barry K."/>
            <person name="Miller A.N."/>
            <person name="Grigoriev I.V."/>
            <person name="Debuchy R."/>
            <person name="Gladieux P."/>
            <person name="Thoren M.H."/>
            <person name="Johannesson H."/>
        </authorList>
    </citation>
    <scope>NUCLEOTIDE SEQUENCE</scope>
    <source>
        <strain evidence="3">CBS 757.83</strain>
    </source>
</reference>
<evidence type="ECO:0000313" key="4">
    <source>
        <dbReference type="Proteomes" id="UP001305647"/>
    </source>
</evidence>
<name>A0AAN6PWG7_9PEZI</name>
<evidence type="ECO:0000313" key="3">
    <source>
        <dbReference type="EMBL" id="KAK4099078.1"/>
    </source>
</evidence>
<feature type="coiled-coil region" evidence="1">
    <location>
        <begin position="169"/>
        <end position="235"/>
    </location>
</feature>